<dbReference type="FunFam" id="1.10.510.10:FF:000747">
    <property type="entry name" value="Serine/threonine-protein kinase GRIK2"/>
    <property type="match status" value="1"/>
</dbReference>
<dbReference type="Gramene" id="ONK70775">
    <property type="protein sequence ID" value="ONK70775"/>
    <property type="gene ID" value="A4U43_C04F1400"/>
</dbReference>
<dbReference type="PROSITE" id="PS00108">
    <property type="entry name" value="PROTEIN_KINASE_ST"/>
    <property type="match status" value="1"/>
</dbReference>
<evidence type="ECO:0000256" key="7">
    <source>
        <dbReference type="ARBA" id="ARBA00022777"/>
    </source>
</evidence>
<dbReference type="PROSITE" id="PS50011">
    <property type="entry name" value="PROTEIN_KINASE_DOM"/>
    <property type="match status" value="1"/>
</dbReference>
<proteinExistence type="inferred from homology"/>
<dbReference type="EC" id="2.7.11.1" evidence="1"/>
<keyword evidence="6 13" id="KW-0547">Nucleotide-binding</keyword>
<evidence type="ECO:0000256" key="12">
    <source>
        <dbReference type="ARBA" id="ARBA00066296"/>
    </source>
</evidence>
<dbReference type="AlphaFoldDB" id="A0A5P1EXE8"/>
<dbReference type="GO" id="GO:0035556">
    <property type="term" value="P:intracellular signal transduction"/>
    <property type="evidence" value="ECO:0007669"/>
    <property type="project" value="TreeGrafter"/>
</dbReference>
<keyword evidence="3" id="KW-0597">Phosphoprotein</keyword>
<dbReference type="InterPro" id="IPR000719">
    <property type="entry name" value="Prot_kinase_dom"/>
</dbReference>
<comment type="catalytic activity">
    <reaction evidence="10">
        <text>L-seryl-[protein] + ATP = O-phospho-L-seryl-[protein] + ADP + H(+)</text>
        <dbReference type="Rhea" id="RHEA:17989"/>
        <dbReference type="Rhea" id="RHEA-COMP:9863"/>
        <dbReference type="Rhea" id="RHEA-COMP:11604"/>
        <dbReference type="ChEBI" id="CHEBI:15378"/>
        <dbReference type="ChEBI" id="CHEBI:29999"/>
        <dbReference type="ChEBI" id="CHEBI:30616"/>
        <dbReference type="ChEBI" id="CHEBI:83421"/>
        <dbReference type="ChEBI" id="CHEBI:456216"/>
        <dbReference type="EC" id="2.7.11.1"/>
    </reaction>
</comment>
<evidence type="ECO:0000313" key="16">
    <source>
        <dbReference type="EMBL" id="ONK70775.1"/>
    </source>
</evidence>
<evidence type="ECO:0000256" key="5">
    <source>
        <dbReference type="ARBA" id="ARBA00022679"/>
    </source>
</evidence>
<dbReference type="GO" id="GO:0009615">
    <property type="term" value="P:response to virus"/>
    <property type="evidence" value="ECO:0007669"/>
    <property type="project" value="UniProtKB-ARBA"/>
</dbReference>
<dbReference type="PANTHER" id="PTHR24346:SF39">
    <property type="entry name" value="SERINE_THREONINE-PROTEIN KINASE GRIK1-RELATED"/>
    <property type="match status" value="1"/>
</dbReference>
<evidence type="ECO:0000256" key="4">
    <source>
        <dbReference type="ARBA" id="ARBA00022581"/>
    </source>
</evidence>
<keyword evidence="5" id="KW-0808">Transferase</keyword>
<dbReference type="Pfam" id="PF00069">
    <property type="entry name" value="Pkinase"/>
    <property type="match status" value="1"/>
</dbReference>
<gene>
    <name evidence="16" type="ORF">A4U43_C04F1400</name>
</gene>
<dbReference type="PANTHER" id="PTHR24346">
    <property type="entry name" value="MAP/MICROTUBULE AFFINITY-REGULATING KINASE"/>
    <property type="match status" value="1"/>
</dbReference>
<dbReference type="GO" id="GO:0004674">
    <property type="term" value="F:protein serine/threonine kinase activity"/>
    <property type="evidence" value="ECO:0007669"/>
    <property type="project" value="UniProtKB-KW"/>
</dbReference>
<dbReference type="SMART" id="SM00220">
    <property type="entry name" value="S_TKc"/>
    <property type="match status" value="1"/>
</dbReference>
<dbReference type="CDD" id="cd14008">
    <property type="entry name" value="STKc_LKB1_CaMKK"/>
    <property type="match status" value="1"/>
</dbReference>
<feature type="binding site" evidence="13">
    <location>
        <position position="126"/>
    </location>
    <ligand>
        <name>ATP</name>
        <dbReference type="ChEBI" id="CHEBI:30616"/>
    </ligand>
</feature>
<evidence type="ECO:0000256" key="3">
    <source>
        <dbReference type="ARBA" id="ARBA00022553"/>
    </source>
</evidence>
<dbReference type="OMA" id="ECCLGFS"/>
<evidence type="ECO:0000256" key="14">
    <source>
        <dbReference type="RuleBase" id="RU000304"/>
    </source>
</evidence>
<dbReference type="FunFam" id="3.30.200.20:FF:000206">
    <property type="entry name" value="Serine/threonine-protein kinase Ssp1"/>
    <property type="match status" value="1"/>
</dbReference>
<evidence type="ECO:0000256" key="8">
    <source>
        <dbReference type="ARBA" id="ARBA00022840"/>
    </source>
</evidence>
<evidence type="ECO:0000256" key="2">
    <source>
        <dbReference type="ARBA" id="ARBA00022527"/>
    </source>
</evidence>
<sequence length="459" mass="50602">MSRNRVAGYDRDVGCCSCLGFLMKSWRGMSSSCTEEDHEFLIDDEGVNGYKGNVRSLKRSSSFPAQNRAICRLNPVKVTTNLTRGQDADGNKMINEYVRVCNIGSGSYGKVVLYQSKNDGKQYAIKAFYKSRLSKVHVTSFETAMTDVRREVSIMKLLEHPNLVNLVEVIDDSESDRFYMVLEYVEGKWICDASGTCGGIGETTARKYLRDIIAGLMYLHSHDIVHGDIKPENLLVTGTGSVKIGDFSVSQALEDDDEDIWRSPGTPVFTAPECCLGFSYNGKAADAWALGITLYCMILGKCPFIGESLQDTYDKIVNRPLCIPEELDPELKDLLERLLSKDPRHRLTLDAAAEHPWVVRVDGPIPRSLCRSLVHLGQGVGEGRGRFVADDDVAWPVGVLAEAGADYDLQEEAVVGHAEEFVAPDDLAAEIGGEFEADVVYEVALLVFVSVVDVSEEGE</sequence>
<dbReference type="PROSITE" id="PS00107">
    <property type="entry name" value="PROTEIN_KINASE_ATP"/>
    <property type="match status" value="1"/>
</dbReference>
<keyword evidence="7" id="KW-0418">Kinase</keyword>
<comment type="subunit">
    <text evidence="12">Associates with the SNF1-related protein kinase (SnRK) complex. Interacts with AL1, a geminivirus (TGMV) protein essential for viral replication.</text>
</comment>
<dbReference type="SUPFAM" id="SSF56112">
    <property type="entry name" value="Protein kinase-like (PK-like)"/>
    <property type="match status" value="1"/>
</dbReference>
<reference evidence="17" key="1">
    <citation type="journal article" date="2017" name="Nat. Commun.">
        <title>The asparagus genome sheds light on the origin and evolution of a young Y chromosome.</title>
        <authorList>
            <person name="Harkess A."/>
            <person name="Zhou J."/>
            <person name="Xu C."/>
            <person name="Bowers J.E."/>
            <person name="Van der Hulst R."/>
            <person name="Ayyampalayam S."/>
            <person name="Mercati F."/>
            <person name="Riccardi P."/>
            <person name="McKain M.R."/>
            <person name="Kakrana A."/>
            <person name="Tang H."/>
            <person name="Ray J."/>
            <person name="Groenendijk J."/>
            <person name="Arikit S."/>
            <person name="Mathioni S.M."/>
            <person name="Nakano M."/>
            <person name="Shan H."/>
            <person name="Telgmann-Rauber A."/>
            <person name="Kanno A."/>
            <person name="Yue Z."/>
            <person name="Chen H."/>
            <person name="Li W."/>
            <person name="Chen Y."/>
            <person name="Xu X."/>
            <person name="Zhang Y."/>
            <person name="Luo S."/>
            <person name="Chen H."/>
            <person name="Gao J."/>
            <person name="Mao Z."/>
            <person name="Pires J.C."/>
            <person name="Luo M."/>
            <person name="Kudrna D."/>
            <person name="Wing R.A."/>
            <person name="Meyers B.C."/>
            <person name="Yi K."/>
            <person name="Kong H."/>
            <person name="Lavrijsen P."/>
            <person name="Sunseri F."/>
            <person name="Falavigna A."/>
            <person name="Ye Y."/>
            <person name="Leebens-Mack J.H."/>
            <person name="Chen G."/>
        </authorList>
    </citation>
    <scope>NUCLEOTIDE SEQUENCE [LARGE SCALE GENOMIC DNA]</scope>
    <source>
        <strain evidence="17">cv. DH0086</strain>
    </source>
</reference>
<evidence type="ECO:0000256" key="9">
    <source>
        <dbReference type="ARBA" id="ARBA00047899"/>
    </source>
</evidence>
<evidence type="ECO:0000256" key="6">
    <source>
        <dbReference type="ARBA" id="ARBA00022741"/>
    </source>
</evidence>
<evidence type="ECO:0000256" key="10">
    <source>
        <dbReference type="ARBA" id="ARBA00048679"/>
    </source>
</evidence>
<dbReference type="Proteomes" id="UP000243459">
    <property type="component" value="Chromosome 4"/>
</dbReference>
<keyword evidence="2 14" id="KW-0723">Serine/threonine-protein kinase</keyword>
<dbReference type="InterPro" id="IPR011009">
    <property type="entry name" value="Kinase-like_dom_sf"/>
</dbReference>
<feature type="domain" description="Protein kinase" evidence="15">
    <location>
        <begin position="97"/>
        <end position="358"/>
    </location>
</feature>
<dbReference type="Gene3D" id="3.30.200.20">
    <property type="entry name" value="Phosphorylase Kinase, domain 1"/>
    <property type="match status" value="1"/>
</dbReference>
<dbReference type="EMBL" id="CM007384">
    <property type="protein sequence ID" value="ONK70775.1"/>
    <property type="molecule type" value="Genomic_DNA"/>
</dbReference>
<dbReference type="Gene3D" id="1.10.510.10">
    <property type="entry name" value="Transferase(Phosphotransferase) domain 1"/>
    <property type="match status" value="1"/>
</dbReference>
<comment type="similarity">
    <text evidence="14">Belongs to the protein kinase superfamily.</text>
</comment>
<evidence type="ECO:0000256" key="11">
    <source>
        <dbReference type="ARBA" id="ARBA00054601"/>
    </source>
</evidence>
<comment type="function">
    <text evidence="11">Activates SnRK1.1/KIN10 and SnRK1.2/KIN11 by phosphorylation of their activation-loop 'Thr-198' and 'Thr-176', respectively. Required for the regulation by SnRK1 kinases of the transcription of a large set of genes, the modification the activity of metabolic enzymes, and the control of various nutrient-responsive cellular developmental processes.</text>
</comment>
<keyword evidence="8 13" id="KW-0067">ATP-binding</keyword>
<organism evidence="16 17">
    <name type="scientific">Asparagus officinalis</name>
    <name type="common">Garden asparagus</name>
    <dbReference type="NCBI Taxonomy" id="4686"/>
    <lineage>
        <taxon>Eukaryota</taxon>
        <taxon>Viridiplantae</taxon>
        <taxon>Streptophyta</taxon>
        <taxon>Embryophyta</taxon>
        <taxon>Tracheophyta</taxon>
        <taxon>Spermatophyta</taxon>
        <taxon>Magnoliopsida</taxon>
        <taxon>Liliopsida</taxon>
        <taxon>Asparagales</taxon>
        <taxon>Asparagaceae</taxon>
        <taxon>Asparagoideae</taxon>
        <taxon>Asparagus</taxon>
    </lineage>
</organism>
<dbReference type="InterPro" id="IPR017441">
    <property type="entry name" value="Protein_kinase_ATP_BS"/>
</dbReference>
<name>A0A5P1EXE8_ASPOF</name>
<evidence type="ECO:0000256" key="1">
    <source>
        <dbReference type="ARBA" id="ARBA00012513"/>
    </source>
</evidence>
<protein>
    <recommendedName>
        <fullName evidence="1">non-specific serine/threonine protein kinase</fullName>
        <ecNumber evidence="1">2.7.11.1</ecNumber>
    </recommendedName>
</protein>
<keyword evidence="17" id="KW-1185">Reference proteome</keyword>
<evidence type="ECO:0000256" key="13">
    <source>
        <dbReference type="PROSITE-ProRule" id="PRU10141"/>
    </source>
</evidence>
<dbReference type="InterPro" id="IPR008271">
    <property type="entry name" value="Ser/Thr_kinase_AS"/>
</dbReference>
<dbReference type="GO" id="GO:0005524">
    <property type="term" value="F:ATP binding"/>
    <property type="evidence" value="ECO:0007669"/>
    <property type="project" value="UniProtKB-UniRule"/>
</dbReference>
<keyword evidence="4" id="KW-0945">Host-virus interaction</keyword>
<evidence type="ECO:0000313" key="17">
    <source>
        <dbReference type="Proteomes" id="UP000243459"/>
    </source>
</evidence>
<evidence type="ECO:0000259" key="15">
    <source>
        <dbReference type="PROSITE" id="PS50011"/>
    </source>
</evidence>
<dbReference type="GO" id="GO:0005737">
    <property type="term" value="C:cytoplasm"/>
    <property type="evidence" value="ECO:0007669"/>
    <property type="project" value="TreeGrafter"/>
</dbReference>
<accession>A0A5P1EXE8</accession>
<comment type="catalytic activity">
    <reaction evidence="9">
        <text>L-threonyl-[protein] + ATP = O-phospho-L-threonyl-[protein] + ADP + H(+)</text>
        <dbReference type="Rhea" id="RHEA:46608"/>
        <dbReference type="Rhea" id="RHEA-COMP:11060"/>
        <dbReference type="Rhea" id="RHEA-COMP:11605"/>
        <dbReference type="ChEBI" id="CHEBI:15378"/>
        <dbReference type="ChEBI" id="CHEBI:30013"/>
        <dbReference type="ChEBI" id="CHEBI:30616"/>
        <dbReference type="ChEBI" id="CHEBI:61977"/>
        <dbReference type="ChEBI" id="CHEBI:456216"/>
        <dbReference type="EC" id="2.7.11.1"/>
    </reaction>
</comment>